<gene>
    <name evidence="1" type="ORF">BSK71_06490</name>
</gene>
<proteinExistence type="predicted"/>
<dbReference type="EMBL" id="MPUJ01000003">
    <property type="protein sequence ID" value="ONK08052.1"/>
    <property type="molecule type" value="Genomic_DNA"/>
</dbReference>
<dbReference type="OrthoDB" id="6893620at2"/>
<accession>A0A1V2R6U1</accession>
<protein>
    <submittedName>
        <fullName evidence="1">Uncharacterized protein</fullName>
    </submittedName>
</protein>
<sequence length="208" mass="24474">MNIEDSLQQVRQAHRICAGFYQQVLPRIERVRELMDVQFLQWIPISFDPSPSKGVSPFKHWGWNFLPLMDTSFTFFKKSASRYFCPDDYILDIRLITDGELEWEYREETYMKQEPDACKLEKTAEQAESYLAIYLFSPTKKIQNNNVFDRVWSNSHYPELESEVELGNKGLVKTIGFKFTLADFVQEGGPEKLIEEIKQHLALMDIKE</sequence>
<evidence type="ECO:0000313" key="1">
    <source>
        <dbReference type="EMBL" id="ONK08052.1"/>
    </source>
</evidence>
<name>A0A1V2R6U1_9GAMM</name>
<dbReference type="RefSeq" id="WP_039360482.1">
    <property type="nucleotide sequence ID" value="NZ_JRMH01000001.1"/>
</dbReference>
<evidence type="ECO:0000313" key="2">
    <source>
        <dbReference type="Proteomes" id="UP000189286"/>
    </source>
</evidence>
<dbReference type="Proteomes" id="UP000189286">
    <property type="component" value="Unassembled WGS sequence"/>
</dbReference>
<dbReference type="AlphaFoldDB" id="A0A1V2R6U1"/>
<comment type="caution">
    <text evidence="1">The sequence shown here is derived from an EMBL/GenBank/DDBJ whole genome shotgun (WGS) entry which is preliminary data.</text>
</comment>
<reference evidence="2" key="1">
    <citation type="submission" date="2016-11" db="EMBL/GenBank/DDBJ databases">
        <authorList>
            <person name="Panda P."/>
            <person name="Visnovsky S."/>
            <person name="Pitman A."/>
        </authorList>
    </citation>
    <scope>NUCLEOTIDE SEQUENCE [LARGE SCALE GENOMIC DNA]</scope>
    <source>
        <strain evidence="2">ICMP 9972</strain>
    </source>
</reference>
<organism evidence="1 2">
    <name type="scientific">Pectobacterium actinidiae</name>
    <dbReference type="NCBI Taxonomy" id="1507808"/>
    <lineage>
        <taxon>Bacteria</taxon>
        <taxon>Pseudomonadati</taxon>
        <taxon>Pseudomonadota</taxon>
        <taxon>Gammaproteobacteria</taxon>
        <taxon>Enterobacterales</taxon>
        <taxon>Pectobacteriaceae</taxon>
        <taxon>Pectobacterium</taxon>
    </lineage>
</organism>